<dbReference type="InterPro" id="IPR017927">
    <property type="entry name" value="FAD-bd_FR_type"/>
</dbReference>
<evidence type="ECO:0000256" key="1">
    <source>
        <dbReference type="ARBA" id="ARBA00035644"/>
    </source>
</evidence>
<reference evidence="3 4" key="1">
    <citation type="submission" date="2017-08" db="EMBL/GenBank/DDBJ databases">
        <title>Infants hospitalized years apart are colonized by the same room-sourced microbial strains.</title>
        <authorList>
            <person name="Brooks B."/>
            <person name="Olm M.R."/>
            <person name="Firek B.A."/>
            <person name="Baker R."/>
            <person name="Thomas B.C."/>
            <person name="Morowitz M.J."/>
            <person name="Banfield J.F."/>
        </authorList>
    </citation>
    <scope>NUCLEOTIDE SEQUENCE [LARGE SCALE GENOMIC DNA]</scope>
    <source>
        <strain evidence="3">S2_009_000_R2_73</strain>
    </source>
</reference>
<gene>
    <name evidence="3" type="ORF">DI595_03040</name>
</gene>
<dbReference type="AlphaFoldDB" id="A0A2W5FBZ2"/>
<dbReference type="GO" id="GO:0016491">
    <property type="term" value="F:oxidoreductase activity"/>
    <property type="evidence" value="ECO:0007669"/>
    <property type="project" value="InterPro"/>
</dbReference>
<dbReference type="Gene3D" id="3.40.50.80">
    <property type="entry name" value="Nucleotide-binding domain of ferredoxin-NADP reductase (FNR) module"/>
    <property type="match status" value="1"/>
</dbReference>
<dbReference type="InterPro" id="IPR017938">
    <property type="entry name" value="Riboflavin_synthase-like_b-brl"/>
</dbReference>
<dbReference type="InterPro" id="IPR013113">
    <property type="entry name" value="SIP_FAD-bd"/>
</dbReference>
<name>A0A2W5FBZ2_9HYPH</name>
<evidence type="ECO:0000259" key="2">
    <source>
        <dbReference type="PROSITE" id="PS51384"/>
    </source>
</evidence>
<organism evidence="3 4">
    <name type="scientific">Agrobacterium fabrum</name>
    <dbReference type="NCBI Taxonomy" id="1176649"/>
    <lineage>
        <taxon>Bacteria</taxon>
        <taxon>Pseudomonadati</taxon>
        <taxon>Pseudomonadota</taxon>
        <taxon>Alphaproteobacteria</taxon>
        <taxon>Hyphomicrobiales</taxon>
        <taxon>Rhizobiaceae</taxon>
        <taxon>Rhizobium/Agrobacterium group</taxon>
        <taxon>Agrobacterium</taxon>
        <taxon>Agrobacterium tumefaciens complex</taxon>
    </lineage>
</organism>
<dbReference type="Gene3D" id="2.40.30.10">
    <property type="entry name" value="Translation factors"/>
    <property type="match status" value="1"/>
</dbReference>
<dbReference type="Pfam" id="PF04954">
    <property type="entry name" value="SIP"/>
    <property type="match status" value="1"/>
</dbReference>
<dbReference type="Proteomes" id="UP000249769">
    <property type="component" value="Unassembled WGS sequence"/>
</dbReference>
<accession>A0A2W5FBZ2</accession>
<comment type="similarity">
    <text evidence="1">Belongs to the SIP oxidoreductase family.</text>
</comment>
<dbReference type="CDD" id="cd06193">
    <property type="entry name" value="siderophore_interacting"/>
    <property type="match status" value="1"/>
</dbReference>
<dbReference type="InterPro" id="IPR039374">
    <property type="entry name" value="SIP_fam"/>
</dbReference>
<protein>
    <submittedName>
        <fullName evidence="3">Siderophore-interacting protein</fullName>
    </submittedName>
</protein>
<dbReference type="Pfam" id="PF08021">
    <property type="entry name" value="FAD_binding_9"/>
    <property type="match status" value="1"/>
</dbReference>
<proteinExistence type="inferred from homology"/>
<dbReference type="InterPro" id="IPR039261">
    <property type="entry name" value="FNR_nucleotide-bd"/>
</dbReference>
<dbReference type="EMBL" id="QFOL01000014">
    <property type="protein sequence ID" value="PZP53591.1"/>
    <property type="molecule type" value="Genomic_DNA"/>
</dbReference>
<dbReference type="PROSITE" id="PS51384">
    <property type="entry name" value="FAD_FR"/>
    <property type="match status" value="1"/>
</dbReference>
<dbReference type="SUPFAM" id="SSF63380">
    <property type="entry name" value="Riboflavin synthase domain-like"/>
    <property type="match status" value="1"/>
</dbReference>
<dbReference type="PANTHER" id="PTHR30157:SF0">
    <property type="entry name" value="NADPH-DEPENDENT FERRIC-CHELATE REDUCTASE"/>
    <property type="match status" value="1"/>
</dbReference>
<dbReference type="PANTHER" id="PTHR30157">
    <property type="entry name" value="FERRIC REDUCTASE, NADPH-DEPENDENT"/>
    <property type="match status" value="1"/>
</dbReference>
<comment type="caution">
    <text evidence="3">The sequence shown here is derived from an EMBL/GenBank/DDBJ whole genome shotgun (WGS) entry which is preliminary data.</text>
</comment>
<evidence type="ECO:0000313" key="4">
    <source>
        <dbReference type="Proteomes" id="UP000249769"/>
    </source>
</evidence>
<dbReference type="InterPro" id="IPR007037">
    <property type="entry name" value="SIP_rossman_dom"/>
</dbReference>
<sequence length="246" mass="27297">MSILADRSFRILTLADSRRIVPGMQRLRFTGNELHRFDTLKNLHVRLYFPKQNTIGGSRLSPENHGGASGSEDAFNVRYYTIRTMDARSGWIDIDFVLHEDAGPGCAFALNGRPGSVCGMSGPCGLGMKPAKHYLLAGDETALPAIARICENLPADATGQVFIRAASCQYDIVAPAGMQISWLPRSDVSAAQFVERVGDAAAEAAASTDDYFLWLANPFSQWQEFRDRLSRLPKKRYLNACYWRDD</sequence>
<feature type="domain" description="FAD-binding FR-type" evidence="2">
    <location>
        <begin position="7"/>
        <end position="130"/>
    </location>
</feature>
<evidence type="ECO:0000313" key="3">
    <source>
        <dbReference type="EMBL" id="PZP53591.1"/>
    </source>
</evidence>